<keyword evidence="3" id="KW-1185">Reference proteome</keyword>
<dbReference type="SUPFAM" id="SSF55729">
    <property type="entry name" value="Acyl-CoA N-acyltransferases (Nat)"/>
    <property type="match status" value="1"/>
</dbReference>
<dbReference type="PROSITE" id="PS51186">
    <property type="entry name" value="GNAT"/>
    <property type="match status" value="1"/>
</dbReference>
<comment type="caution">
    <text evidence="2">The sequence shown here is derived from an EMBL/GenBank/DDBJ whole genome shotgun (WGS) entry which is preliminary data.</text>
</comment>
<dbReference type="RefSeq" id="WP_142894767.1">
    <property type="nucleotide sequence ID" value="NZ_ML660052.1"/>
</dbReference>
<protein>
    <submittedName>
        <fullName evidence="2">N-acetyltransferase</fullName>
    </submittedName>
</protein>
<dbReference type="InterPro" id="IPR016181">
    <property type="entry name" value="Acyl_CoA_acyltransferase"/>
</dbReference>
<organism evidence="2 3">
    <name type="scientific">Denitrobaculum tricleocarpae</name>
    <dbReference type="NCBI Taxonomy" id="2591009"/>
    <lineage>
        <taxon>Bacteria</taxon>
        <taxon>Pseudomonadati</taxon>
        <taxon>Pseudomonadota</taxon>
        <taxon>Alphaproteobacteria</taxon>
        <taxon>Rhodospirillales</taxon>
        <taxon>Rhodospirillaceae</taxon>
        <taxon>Denitrobaculum</taxon>
    </lineage>
</organism>
<keyword evidence="2" id="KW-0808">Transferase</keyword>
<dbReference type="AlphaFoldDB" id="A0A545U225"/>
<sequence>MTFDSFAKPSPQTTALQSNFRIVPQTAASEPLIDDLLDRTFGTERQERTVYRLRKGLSAVESLSFMAVSEDGDLIASLRFWPVAIAGKPAILLGPLAVEPKHQGLGMGRSLVAVGLKAAKQQGHALCLVVGDPAYYAPYGFIPACPNGLILPGPVAPERFQALELVAGAIEGVRGLVERAPEGSTTEGRKPKRSVVA</sequence>
<feature type="domain" description="N-acetyltransferase" evidence="1">
    <location>
        <begin position="20"/>
        <end position="170"/>
    </location>
</feature>
<dbReference type="Proteomes" id="UP000315252">
    <property type="component" value="Unassembled WGS sequence"/>
</dbReference>
<gene>
    <name evidence="2" type="ORF">FKG95_02770</name>
</gene>
<dbReference type="Gene3D" id="3.40.630.30">
    <property type="match status" value="1"/>
</dbReference>
<evidence type="ECO:0000259" key="1">
    <source>
        <dbReference type="PROSITE" id="PS51186"/>
    </source>
</evidence>
<proteinExistence type="predicted"/>
<dbReference type="CDD" id="cd04301">
    <property type="entry name" value="NAT_SF"/>
    <property type="match status" value="1"/>
</dbReference>
<evidence type="ECO:0000313" key="2">
    <source>
        <dbReference type="EMBL" id="TQV83530.1"/>
    </source>
</evidence>
<name>A0A545U225_9PROT</name>
<reference evidence="2 3" key="1">
    <citation type="submission" date="2019-06" db="EMBL/GenBank/DDBJ databases">
        <title>Whole genome sequence for Rhodospirillaceae sp. R148.</title>
        <authorList>
            <person name="Wang G."/>
        </authorList>
    </citation>
    <scope>NUCLEOTIDE SEQUENCE [LARGE SCALE GENOMIC DNA]</scope>
    <source>
        <strain evidence="2 3">R148</strain>
    </source>
</reference>
<dbReference type="EMBL" id="VHSH01000001">
    <property type="protein sequence ID" value="TQV83530.1"/>
    <property type="molecule type" value="Genomic_DNA"/>
</dbReference>
<dbReference type="OrthoDB" id="9815099at2"/>
<evidence type="ECO:0000313" key="3">
    <source>
        <dbReference type="Proteomes" id="UP000315252"/>
    </source>
</evidence>
<dbReference type="Pfam" id="PF00583">
    <property type="entry name" value="Acetyltransf_1"/>
    <property type="match status" value="1"/>
</dbReference>
<dbReference type="InterPro" id="IPR000182">
    <property type="entry name" value="GNAT_dom"/>
</dbReference>
<dbReference type="GO" id="GO:0016747">
    <property type="term" value="F:acyltransferase activity, transferring groups other than amino-acyl groups"/>
    <property type="evidence" value="ECO:0007669"/>
    <property type="project" value="InterPro"/>
</dbReference>
<accession>A0A545U225</accession>